<keyword evidence="2" id="KW-1185">Reference proteome</keyword>
<reference evidence="1" key="1">
    <citation type="submission" date="2021-06" db="EMBL/GenBank/DDBJ databases">
        <title>New haloarchaea isolates fom saline soil.</title>
        <authorList>
            <person name="Duran-Viseras A."/>
            <person name="Sanchez-Porro C.S."/>
            <person name="Ventosa A."/>
        </authorList>
    </citation>
    <scope>NUCLEOTIDE SEQUENCE</scope>
    <source>
        <strain evidence="1">JCM 18369</strain>
    </source>
</reference>
<dbReference type="Proteomes" id="UP001166304">
    <property type="component" value="Unassembled WGS sequence"/>
</dbReference>
<dbReference type="EMBL" id="JAHQXE010000001">
    <property type="protein sequence ID" value="MBV0900993.1"/>
    <property type="molecule type" value="Genomic_DNA"/>
</dbReference>
<dbReference type="GeneID" id="300247073"/>
<proteinExistence type="predicted"/>
<comment type="caution">
    <text evidence="1">The sequence shown here is derived from an EMBL/GenBank/DDBJ whole genome shotgun (WGS) entry which is preliminary data.</text>
</comment>
<sequence>MGATVFLDSPMGDESRIECETAKIMGNVVWAVADGDGGERVIPLGNVAGVAGDVVEQEVDEVEYPGGRVTELVTRLS</sequence>
<protein>
    <submittedName>
        <fullName evidence="1">Uncharacterized protein</fullName>
    </submittedName>
</protein>
<name>A0AA41G0B2_9EURY</name>
<dbReference type="AlphaFoldDB" id="A0AA41G0B2"/>
<organism evidence="1 2">
    <name type="scientific">Haloarcula salina</name>
    <dbReference type="NCBI Taxonomy" id="1429914"/>
    <lineage>
        <taxon>Archaea</taxon>
        <taxon>Methanobacteriati</taxon>
        <taxon>Methanobacteriota</taxon>
        <taxon>Stenosarchaea group</taxon>
        <taxon>Halobacteria</taxon>
        <taxon>Halobacteriales</taxon>
        <taxon>Haloarculaceae</taxon>
        <taxon>Haloarcula</taxon>
    </lineage>
</organism>
<evidence type="ECO:0000313" key="1">
    <source>
        <dbReference type="EMBL" id="MBV0900993.1"/>
    </source>
</evidence>
<dbReference type="RefSeq" id="WP_162411739.1">
    <property type="nucleotide sequence ID" value="NZ_CP187146.1"/>
</dbReference>
<gene>
    <name evidence="1" type="ORF">KTS37_04245</name>
</gene>
<accession>A0AA41G0B2</accession>
<evidence type="ECO:0000313" key="2">
    <source>
        <dbReference type="Proteomes" id="UP001166304"/>
    </source>
</evidence>